<accession>A0A6P2D6X6</accession>
<evidence type="ECO:0000313" key="4">
    <source>
        <dbReference type="Proteomes" id="UP000464178"/>
    </source>
</evidence>
<organism evidence="3 4">
    <name type="scientific">Gemmata massiliana</name>
    <dbReference type="NCBI Taxonomy" id="1210884"/>
    <lineage>
        <taxon>Bacteria</taxon>
        <taxon>Pseudomonadati</taxon>
        <taxon>Planctomycetota</taxon>
        <taxon>Planctomycetia</taxon>
        <taxon>Gemmatales</taxon>
        <taxon>Gemmataceae</taxon>
        <taxon>Gemmata</taxon>
    </lineage>
</organism>
<feature type="domain" description="Terminase large subunit-like endonuclease" evidence="2">
    <location>
        <begin position="238"/>
        <end position="522"/>
    </location>
</feature>
<dbReference type="InterPro" id="IPR046462">
    <property type="entry name" value="TerL_nuclease"/>
</dbReference>
<dbReference type="Proteomes" id="UP000464178">
    <property type="component" value="Chromosome"/>
</dbReference>
<dbReference type="Pfam" id="PF03354">
    <property type="entry name" value="TerL_ATPase"/>
    <property type="match status" value="1"/>
</dbReference>
<proteinExistence type="predicted"/>
<evidence type="ECO:0000259" key="2">
    <source>
        <dbReference type="Pfam" id="PF20441"/>
    </source>
</evidence>
<protein>
    <recommendedName>
        <fullName evidence="5">Terminase large subunit</fullName>
    </recommendedName>
</protein>
<reference evidence="3 4" key="1">
    <citation type="submission" date="2019-05" db="EMBL/GenBank/DDBJ databases">
        <authorList>
            <consortium name="Science for Life Laboratories"/>
        </authorList>
    </citation>
    <scope>NUCLEOTIDE SEQUENCE [LARGE SCALE GENOMIC DNA]</scope>
    <source>
        <strain evidence="3">Soil9</strain>
    </source>
</reference>
<dbReference type="RefSeq" id="WP_162669672.1">
    <property type="nucleotide sequence ID" value="NZ_LR593886.1"/>
</dbReference>
<sequence length="540" mass="60583">MSHPPPPAWAIRTKADRQALKDGCYWDQAAADRIIRFAEKYVAPKFTQGAFSLFPWQIRFLQSLYGWRQPDGTRRFRWAVLHVPKKNGKTLLVSILAAYELFAAGEPSPLVASASTAKENAKQVYEQVCATIDKQPALKKIAKQVESKFKIFVKSKDAEFRSLSAEARTHEGANCSAVIVDEAHAHRSPALFNCLRYSTAGRPNGIVVVISTAGDDLTHFYAGFVERARNVLKGDDLDPTFYAEVYEADPEKDDLDDPAVWKRCNPSLDLYPGFTSANFAGDLASAKPKIADWLNFQRYRLNIFRRPEEGGWVDLAQWDQRRDMVPESELLAAPCWLAFDGSQTTDPSSVSAVWLLPGRRYFARSWAWVASEGVRHREQTNLPRYQQFAAEGVLTITEGNVIDKWAIREHIRAMRTAGHQVQMIVMDGSGYTVFGTELETEDGFQVFRMPQNMEHFADPTREFNEAVLAGTLLHDGNTWLRWCVNSVRLATDSNGRSRPVRRKSVDKIDGAIATLMAFSQAYRATAPDPNAGAPPAVFLV</sequence>
<dbReference type="PANTHER" id="PTHR41287:SF1">
    <property type="entry name" value="PROTEIN YMFN"/>
    <property type="match status" value="1"/>
</dbReference>
<dbReference type="PANTHER" id="PTHR41287">
    <property type="match status" value="1"/>
</dbReference>
<name>A0A6P2D6X6_9BACT</name>
<dbReference type="AlphaFoldDB" id="A0A6P2D6X6"/>
<feature type="domain" description="Terminase large subunit-like ATPase" evidence="1">
    <location>
        <begin position="55"/>
        <end position="220"/>
    </location>
</feature>
<evidence type="ECO:0008006" key="5">
    <source>
        <dbReference type="Google" id="ProtNLM"/>
    </source>
</evidence>
<dbReference type="Gene3D" id="3.40.50.300">
    <property type="entry name" value="P-loop containing nucleotide triphosphate hydrolases"/>
    <property type="match status" value="1"/>
</dbReference>
<evidence type="ECO:0000313" key="3">
    <source>
        <dbReference type="EMBL" id="VTR95232.1"/>
    </source>
</evidence>
<keyword evidence="4" id="KW-1185">Reference proteome</keyword>
<dbReference type="Pfam" id="PF20441">
    <property type="entry name" value="TerL_nuclease"/>
    <property type="match status" value="1"/>
</dbReference>
<dbReference type="EMBL" id="LR593886">
    <property type="protein sequence ID" value="VTR95232.1"/>
    <property type="molecule type" value="Genomic_DNA"/>
</dbReference>
<gene>
    <name evidence="3" type="ORF">SOIL9_24820</name>
</gene>
<dbReference type="InterPro" id="IPR046461">
    <property type="entry name" value="TerL_ATPase"/>
</dbReference>
<dbReference type="InterPro" id="IPR005021">
    <property type="entry name" value="Terminase_largesu-like"/>
</dbReference>
<dbReference type="InterPro" id="IPR027417">
    <property type="entry name" value="P-loop_NTPase"/>
</dbReference>
<dbReference type="GO" id="GO:0004519">
    <property type="term" value="F:endonuclease activity"/>
    <property type="evidence" value="ECO:0007669"/>
    <property type="project" value="InterPro"/>
</dbReference>
<dbReference type="KEGG" id="gms:SOIL9_24820"/>
<evidence type="ECO:0000259" key="1">
    <source>
        <dbReference type="Pfam" id="PF03354"/>
    </source>
</evidence>